<accession>A0ABT6FQZ3</accession>
<dbReference type="Pfam" id="PF03572">
    <property type="entry name" value="Peptidase_S41"/>
    <property type="match status" value="1"/>
</dbReference>
<keyword evidence="4" id="KW-1185">Reference proteome</keyword>
<reference evidence="3" key="1">
    <citation type="submission" date="2022-11" db="EMBL/GenBank/DDBJ databases">
        <title>High-quality draft genome sequence of Galbibacter sp. strain CMA-7.</title>
        <authorList>
            <person name="Wei L."/>
            <person name="Dong C."/>
            <person name="Shao Z."/>
        </authorList>
    </citation>
    <scope>NUCLEOTIDE SEQUENCE</scope>
    <source>
        <strain evidence="3">CMA-7</strain>
    </source>
</reference>
<keyword evidence="1" id="KW-0732">Signal</keyword>
<dbReference type="CDD" id="cd07563">
    <property type="entry name" value="Peptidase_S41_IRBP"/>
    <property type="match status" value="1"/>
</dbReference>
<feature type="signal peptide" evidence="1">
    <location>
        <begin position="1"/>
        <end position="20"/>
    </location>
</feature>
<feature type="domain" description="Tail specific protease" evidence="2">
    <location>
        <begin position="101"/>
        <end position="299"/>
    </location>
</feature>
<name>A0ABT6FQZ3_9FLAO</name>
<proteinExistence type="predicted"/>
<dbReference type="InterPro" id="IPR029045">
    <property type="entry name" value="ClpP/crotonase-like_dom_sf"/>
</dbReference>
<dbReference type="InterPro" id="IPR005151">
    <property type="entry name" value="Tail-specific_protease"/>
</dbReference>
<dbReference type="Gene3D" id="3.90.226.10">
    <property type="entry name" value="2-enoyl-CoA Hydratase, Chain A, domain 1"/>
    <property type="match status" value="1"/>
</dbReference>
<dbReference type="SUPFAM" id="SSF52096">
    <property type="entry name" value="ClpP/crotonase"/>
    <property type="match status" value="1"/>
</dbReference>
<evidence type="ECO:0000256" key="1">
    <source>
        <dbReference type="SAM" id="SignalP"/>
    </source>
</evidence>
<dbReference type="EMBL" id="JAPMUA010000002">
    <property type="protein sequence ID" value="MDG3585694.1"/>
    <property type="molecule type" value="Genomic_DNA"/>
</dbReference>
<gene>
    <name evidence="3" type="ORF">OSR52_07415</name>
</gene>
<dbReference type="Gene3D" id="3.30.750.44">
    <property type="match status" value="1"/>
</dbReference>
<protein>
    <submittedName>
        <fullName evidence="3">S41 family peptidase</fullName>
    </submittedName>
</protein>
<evidence type="ECO:0000313" key="3">
    <source>
        <dbReference type="EMBL" id="MDG3585694.1"/>
    </source>
</evidence>
<dbReference type="PANTHER" id="PTHR11261:SF3">
    <property type="entry name" value="RETINOL-BINDING PROTEIN 3"/>
    <property type="match status" value="1"/>
</dbReference>
<dbReference type="Pfam" id="PF11918">
    <property type="entry name" value="Peptidase_S41_N"/>
    <property type="match status" value="1"/>
</dbReference>
<sequence length="318" mass="35991">MKQGLLSILLIIFLMNFSSAQHLSEKQIKEITDLIPELISKHYVFKDKGKQIAQDFQKLTESEKYLSYENPDTLAAKLSKDLRKISSDGHMYVLTKERDTDKSWEELEKDAEIKKNYGFETVQILENNVGYIKITKFMHPKRSMQTAVAAMKLVENTNKLIIDIRGNVGGYPGIMLYILNHYFDGPPTLLSTTYSSNTEEGAMTTYTSDLVYGKLRVDTPLFIIIDRGTASAAEYFAYTAQAFEKATVIGEKSAGGAYMSKLYALPYNFKISISAMAPVNAKTKSNWEIKGVVPDYYTERNISVDRVIELIEGIMKNK</sequence>
<dbReference type="PANTHER" id="PTHR11261">
    <property type="entry name" value="INTERPHOTORECEPTOR RETINOID-BINDING PROTEIN"/>
    <property type="match status" value="1"/>
</dbReference>
<feature type="chain" id="PRO_5047058317" evidence="1">
    <location>
        <begin position="21"/>
        <end position="318"/>
    </location>
</feature>
<evidence type="ECO:0000313" key="4">
    <source>
        <dbReference type="Proteomes" id="UP001153642"/>
    </source>
</evidence>
<comment type="caution">
    <text evidence="3">The sequence shown here is derived from an EMBL/GenBank/DDBJ whole genome shotgun (WGS) entry which is preliminary data.</text>
</comment>
<organism evidence="3 4">
    <name type="scientific">Galbibacter pacificus</name>
    <dbReference type="NCBI Taxonomy" id="2996052"/>
    <lineage>
        <taxon>Bacteria</taxon>
        <taxon>Pseudomonadati</taxon>
        <taxon>Bacteroidota</taxon>
        <taxon>Flavobacteriia</taxon>
        <taxon>Flavobacteriales</taxon>
        <taxon>Flavobacteriaceae</taxon>
        <taxon>Galbibacter</taxon>
    </lineage>
</organism>
<dbReference type="SMART" id="SM00245">
    <property type="entry name" value="TSPc"/>
    <property type="match status" value="1"/>
</dbReference>
<dbReference type="Proteomes" id="UP001153642">
    <property type="component" value="Unassembled WGS sequence"/>
</dbReference>
<evidence type="ECO:0000259" key="2">
    <source>
        <dbReference type="SMART" id="SM00245"/>
    </source>
</evidence>
<dbReference type="RefSeq" id="WP_277899049.1">
    <property type="nucleotide sequence ID" value="NZ_JAPMUA010000002.1"/>
</dbReference>